<comment type="caution">
    <text evidence="2">The sequence shown here is derived from an EMBL/GenBank/DDBJ whole genome shotgun (WGS) entry which is preliminary data.</text>
</comment>
<evidence type="ECO:0000313" key="2">
    <source>
        <dbReference type="EMBL" id="MQY07032.1"/>
    </source>
</evidence>
<dbReference type="RefSeq" id="WP_194293442.1">
    <property type="nucleotide sequence ID" value="NZ_WEGH01000003.1"/>
</dbReference>
<organism evidence="2 3">
    <name type="scientific">Actinomadura macrotermitis</name>
    <dbReference type="NCBI Taxonomy" id="2585200"/>
    <lineage>
        <taxon>Bacteria</taxon>
        <taxon>Bacillati</taxon>
        <taxon>Actinomycetota</taxon>
        <taxon>Actinomycetes</taxon>
        <taxon>Streptosporangiales</taxon>
        <taxon>Thermomonosporaceae</taxon>
        <taxon>Actinomadura</taxon>
    </lineage>
</organism>
<dbReference type="InterPro" id="IPR035093">
    <property type="entry name" value="RelE/ParE_toxin_dom_sf"/>
</dbReference>
<dbReference type="SUPFAM" id="SSF143011">
    <property type="entry name" value="RelE-like"/>
    <property type="match status" value="1"/>
</dbReference>
<dbReference type="Proteomes" id="UP000487268">
    <property type="component" value="Unassembled WGS sequence"/>
</dbReference>
<dbReference type="EMBL" id="WEGH01000003">
    <property type="protein sequence ID" value="MQY07032.1"/>
    <property type="molecule type" value="Genomic_DNA"/>
</dbReference>
<dbReference type="Gene3D" id="3.30.2310.20">
    <property type="entry name" value="RelE-like"/>
    <property type="match status" value="1"/>
</dbReference>
<evidence type="ECO:0000256" key="1">
    <source>
        <dbReference type="ARBA" id="ARBA00022649"/>
    </source>
</evidence>
<dbReference type="InterPro" id="IPR007712">
    <property type="entry name" value="RelE/ParE_toxin"/>
</dbReference>
<sequence length="79" mass="9067">MKVRWSLLTTQTLRRALSDQEGVHAVTAALARLADDPTPPEALPYGRDGDYRLRIGRYRVMYRIEDEVITLGRVDRLPD</sequence>
<evidence type="ECO:0000313" key="3">
    <source>
        <dbReference type="Proteomes" id="UP000487268"/>
    </source>
</evidence>
<accession>A0A7K0C1S3</accession>
<dbReference type="Pfam" id="PF05016">
    <property type="entry name" value="ParE_toxin"/>
    <property type="match status" value="1"/>
</dbReference>
<name>A0A7K0C1S3_9ACTN</name>
<gene>
    <name evidence="2" type="ORF">ACRB68_51290</name>
</gene>
<reference evidence="2 3" key="1">
    <citation type="submission" date="2019-10" db="EMBL/GenBank/DDBJ databases">
        <title>Actinomadura rubteroloni sp. nov. and Actinomadura macrotermitis sp. nov., isolated from the gut of fungus growing-termite Macrotermes natalensis.</title>
        <authorList>
            <person name="Benndorf R."/>
            <person name="Martin K."/>
            <person name="Kuefner M."/>
            <person name="De Beer W."/>
            <person name="Kaster A.-K."/>
            <person name="Vollmers J."/>
            <person name="Poulsen M."/>
            <person name="Beemelmanns C."/>
        </authorList>
    </citation>
    <scope>NUCLEOTIDE SEQUENCE [LARGE SCALE GENOMIC DNA]</scope>
    <source>
        <strain evidence="2 3">RB68</strain>
    </source>
</reference>
<evidence type="ECO:0008006" key="4">
    <source>
        <dbReference type="Google" id="ProtNLM"/>
    </source>
</evidence>
<keyword evidence="3" id="KW-1185">Reference proteome</keyword>
<dbReference type="AlphaFoldDB" id="A0A7K0C1S3"/>
<proteinExistence type="predicted"/>
<protein>
    <recommendedName>
        <fullName evidence="4">Type II toxin-antitoxin system RelE/ParE family toxin</fullName>
    </recommendedName>
</protein>
<keyword evidence="1" id="KW-1277">Toxin-antitoxin system</keyword>